<evidence type="ECO:0000256" key="3">
    <source>
        <dbReference type="ARBA" id="ARBA00038201"/>
    </source>
</evidence>
<evidence type="ECO:0000313" key="5">
    <source>
        <dbReference type="Proteomes" id="UP000038045"/>
    </source>
</evidence>
<dbReference type="GO" id="GO:0005737">
    <property type="term" value="C:cytoplasm"/>
    <property type="evidence" value="ECO:0007669"/>
    <property type="project" value="TreeGrafter"/>
</dbReference>
<organism evidence="5 6">
    <name type="scientific">Parastrongyloides trichosuri</name>
    <name type="common">Possum-specific nematode worm</name>
    <dbReference type="NCBI Taxonomy" id="131310"/>
    <lineage>
        <taxon>Eukaryota</taxon>
        <taxon>Metazoa</taxon>
        <taxon>Ecdysozoa</taxon>
        <taxon>Nematoda</taxon>
        <taxon>Chromadorea</taxon>
        <taxon>Rhabditida</taxon>
        <taxon>Tylenchina</taxon>
        <taxon>Panagrolaimomorpha</taxon>
        <taxon>Strongyloidoidea</taxon>
        <taxon>Strongyloididae</taxon>
        <taxon>Parastrongyloides</taxon>
    </lineage>
</organism>
<evidence type="ECO:0000256" key="2">
    <source>
        <dbReference type="ARBA" id="ARBA00023136"/>
    </source>
</evidence>
<dbReference type="GO" id="GO:0034058">
    <property type="term" value="P:endosomal vesicle fusion"/>
    <property type="evidence" value="ECO:0007669"/>
    <property type="project" value="TreeGrafter"/>
</dbReference>
<accession>A0A0N4ZLW3</accession>
<reference evidence="6" key="1">
    <citation type="submission" date="2017-02" db="UniProtKB">
        <authorList>
            <consortium name="WormBaseParasite"/>
        </authorList>
    </citation>
    <scope>IDENTIFICATION</scope>
</reference>
<dbReference type="InterPro" id="IPR019452">
    <property type="entry name" value="VPS39/TGF_beta_rcpt-assoc_1"/>
</dbReference>
<dbReference type="GO" id="GO:0016020">
    <property type="term" value="C:membrane"/>
    <property type="evidence" value="ECO:0007669"/>
    <property type="project" value="TreeGrafter"/>
</dbReference>
<dbReference type="Pfam" id="PF00780">
    <property type="entry name" value="CNH"/>
    <property type="match status" value="1"/>
</dbReference>
<evidence type="ECO:0000259" key="4">
    <source>
        <dbReference type="PROSITE" id="PS50219"/>
    </source>
</evidence>
<keyword evidence="2" id="KW-0472">Membrane</keyword>
<sequence length="890" mass="104189">MTEELTLRRILEVPYDLTYICCRKLKDEILAGSTIGTLMIFSRTKNDERGYNSKAYVRGIDEKKQPILKMCISEEYKVLVILYENQIVVRDLDDCNSDILCRLSKFKKVCSMDCYYDNEKGKLYMAVCDDKTIKLYSWTGDNFKVVDVNLKPKEFLETPTTIQWLGKTGLLGFIVKRDFYLLNIWSNDSGDKQCICIRKDVKTKEAPQIIYLDDFNLIGCVQGASIYFTSTIDITSTSFKEMKFSEEISYCCYQMPYIMAVTRSGKFEIRCRQSCEIIQSKATQTRITFICPNGPGISICGSGKYIYELDGKRNAMKTIERHKVSKNYELAAKLGEVYGITEEEKLEIRRAQAFEYFRLKDFKSCMKVVRNMNLEVLPLLQMFIRYLPYNDYPYELNGNGEADENLKESLDEEDLKKLLIELIDYLVDLRHRYLNIVLAYENYSGKHVEDEYELAKRYLVIVDTSVVQCYLHLDSIMVKSFLRSRNFCNFECIEDLLKDLEKYDLLYLHYKNAGMHHDALAVLQHLYNKDGSDFSDLNCMVEYLKEIGHKNLDIILEYAIWVFNIDERKGMEIFIDNSNEYEEVKLFDRVKVNDFLSEYDSRLAIEYLEFIIDVWKDNTIDFSEYLATLYRIRIDKLRKDYVHACKDDDKYIKAGEEEGELGILRKKFLKFLDKNDLYAPRKMLDDLEGDYFYEERAIVYRRMKKHKEALCIYMSLLKLYDVADSYCETYYDPNDPYDREVFNLLFEGYMKPFSLSIIDMLSIEGIRGDVNVLRALDVLEKHASRMNITKAMSMIPDDIDIDKLENVFKSVITSKMKQCDDAILISSITKSTYTQCKEELKKRKTLHFKIGTGTRCSSCNKGIRDSAFVVHEDGGIYDYGCYTKLSCSLE</sequence>
<dbReference type="STRING" id="131310.A0A0N4ZLW3"/>
<dbReference type="InterPro" id="IPR001180">
    <property type="entry name" value="CNH_dom"/>
</dbReference>
<evidence type="ECO:0000256" key="1">
    <source>
        <dbReference type="ARBA" id="ARBA00004184"/>
    </source>
</evidence>
<dbReference type="InterPro" id="IPR036322">
    <property type="entry name" value="WD40_repeat_dom_sf"/>
</dbReference>
<dbReference type="WBParaSite" id="PTRK_0000950100.1">
    <property type="protein sequence ID" value="PTRK_0000950100.1"/>
    <property type="gene ID" value="PTRK_0000950100"/>
</dbReference>
<protein>
    <submittedName>
        <fullName evidence="6">CNH domain-containing protein</fullName>
    </submittedName>
</protein>
<dbReference type="Proteomes" id="UP000038045">
    <property type="component" value="Unplaced"/>
</dbReference>
<name>A0A0N4ZLW3_PARTI</name>
<comment type="subcellular location">
    <subcellularLocation>
        <location evidence="1">Endomembrane system</location>
        <topology evidence="1">Peripheral membrane protein</topology>
    </subcellularLocation>
</comment>
<dbReference type="PROSITE" id="PS50219">
    <property type="entry name" value="CNH"/>
    <property type="match status" value="1"/>
</dbReference>
<dbReference type="SUPFAM" id="SSF50978">
    <property type="entry name" value="WD40 repeat-like"/>
    <property type="match status" value="1"/>
</dbReference>
<dbReference type="PANTHER" id="PTHR12894:SF49">
    <property type="entry name" value="VAM6_VPS39-LIKE PROTEIN"/>
    <property type="match status" value="1"/>
</dbReference>
<dbReference type="AlphaFoldDB" id="A0A0N4ZLW3"/>
<comment type="similarity">
    <text evidence="3">Belongs to the VAM6/VPS39 family.</text>
</comment>
<proteinExistence type="inferred from homology"/>
<keyword evidence="5" id="KW-1185">Reference proteome</keyword>
<dbReference type="GO" id="GO:0006914">
    <property type="term" value="P:autophagy"/>
    <property type="evidence" value="ECO:0007669"/>
    <property type="project" value="TreeGrafter"/>
</dbReference>
<dbReference type="Pfam" id="PF10366">
    <property type="entry name" value="Vps39_1"/>
    <property type="match status" value="1"/>
</dbReference>
<dbReference type="InterPro" id="IPR032914">
    <property type="entry name" value="Vam6/VPS39/TRAP1"/>
</dbReference>
<dbReference type="PANTHER" id="PTHR12894">
    <property type="entry name" value="CNH DOMAIN CONTAINING"/>
    <property type="match status" value="1"/>
</dbReference>
<evidence type="ECO:0000313" key="6">
    <source>
        <dbReference type="WBParaSite" id="PTRK_0000950100.1"/>
    </source>
</evidence>
<feature type="domain" description="CNH" evidence="4">
    <location>
        <begin position="14"/>
        <end position="297"/>
    </location>
</feature>
<dbReference type="GO" id="GO:0012505">
    <property type="term" value="C:endomembrane system"/>
    <property type="evidence" value="ECO:0007669"/>
    <property type="project" value="UniProtKB-SubCell"/>
</dbReference>